<feature type="coiled-coil region" evidence="1">
    <location>
        <begin position="191"/>
        <end position="232"/>
    </location>
</feature>
<reference evidence="5" key="2">
    <citation type="submission" date="2012-11" db="EMBL/GenBank/DDBJ databases">
        <authorList>
            <person name="Kuo A."/>
            <person name="Curtis B.A."/>
            <person name="Tanifuji G."/>
            <person name="Burki F."/>
            <person name="Gruber A."/>
            <person name="Irimia M."/>
            <person name="Maruyama S."/>
            <person name="Arias M.C."/>
            <person name="Ball S.G."/>
            <person name="Gile G.H."/>
            <person name="Hirakawa Y."/>
            <person name="Hopkins J.F."/>
            <person name="Rensing S.A."/>
            <person name="Schmutz J."/>
            <person name="Symeonidi A."/>
            <person name="Elias M."/>
            <person name="Eveleigh R.J."/>
            <person name="Herman E.K."/>
            <person name="Klute M.J."/>
            <person name="Nakayama T."/>
            <person name="Obornik M."/>
            <person name="Reyes-Prieto A."/>
            <person name="Armbrust E.V."/>
            <person name="Aves S.J."/>
            <person name="Beiko R.G."/>
            <person name="Coutinho P."/>
            <person name="Dacks J.B."/>
            <person name="Durnford D.G."/>
            <person name="Fast N.M."/>
            <person name="Green B.R."/>
            <person name="Grisdale C."/>
            <person name="Hempe F."/>
            <person name="Henrissat B."/>
            <person name="Hoppner M.P."/>
            <person name="Ishida K.-I."/>
            <person name="Kim E."/>
            <person name="Koreny L."/>
            <person name="Kroth P.G."/>
            <person name="Liu Y."/>
            <person name="Malik S.-B."/>
            <person name="Maier U.G."/>
            <person name="McRose D."/>
            <person name="Mock T."/>
            <person name="Neilson J.A."/>
            <person name="Onodera N.T."/>
            <person name="Poole A.M."/>
            <person name="Pritham E.J."/>
            <person name="Richards T.A."/>
            <person name="Rocap G."/>
            <person name="Roy S.W."/>
            <person name="Sarai C."/>
            <person name="Schaack S."/>
            <person name="Shirato S."/>
            <person name="Slamovits C.H."/>
            <person name="Spencer D.F."/>
            <person name="Suzuki S."/>
            <person name="Worden A.Z."/>
            <person name="Zauner S."/>
            <person name="Barry K."/>
            <person name="Bell C."/>
            <person name="Bharti A.K."/>
            <person name="Crow J.A."/>
            <person name="Grimwood J."/>
            <person name="Kramer R."/>
            <person name="Lindquist E."/>
            <person name="Lucas S."/>
            <person name="Salamov A."/>
            <person name="McFadden G.I."/>
            <person name="Lane C.E."/>
            <person name="Keeling P.J."/>
            <person name="Gray M.W."/>
            <person name="Grigoriev I.V."/>
            <person name="Archibald J.M."/>
        </authorList>
    </citation>
    <scope>NUCLEOTIDE SEQUENCE</scope>
    <source>
        <strain evidence="5">CCMP2712</strain>
    </source>
</reference>
<evidence type="ECO:0000256" key="2">
    <source>
        <dbReference type="SAM" id="MobiDB-lite"/>
    </source>
</evidence>
<accession>L1JLQ4</accession>
<dbReference type="PaxDb" id="55529-EKX49070"/>
<name>L1JLQ4_GUITC</name>
<protein>
    <submittedName>
        <fullName evidence="3 4">Uncharacterized protein</fullName>
    </submittedName>
</protein>
<organism evidence="3">
    <name type="scientific">Guillardia theta (strain CCMP2712)</name>
    <name type="common">Cryptophyte</name>
    <dbReference type="NCBI Taxonomy" id="905079"/>
    <lineage>
        <taxon>Eukaryota</taxon>
        <taxon>Cryptophyceae</taxon>
        <taxon>Pyrenomonadales</taxon>
        <taxon>Geminigeraceae</taxon>
        <taxon>Guillardia</taxon>
    </lineage>
</organism>
<feature type="compositionally biased region" description="Basic and acidic residues" evidence="2">
    <location>
        <begin position="142"/>
        <end position="151"/>
    </location>
</feature>
<keyword evidence="5" id="KW-1185">Reference proteome</keyword>
<reference evidence="4" key="3">
    <citation type="submission" date="2015-06" db="UniProtKB">
        <authorList>
            <consortium name="EnsemblProtists"/>
        </authorList>
    </citation>
    <scope>IDENTIFICATION</scope>
</reference>
<dbReference type="EnsemblProtists" id="EKX49070">
    <property type="protein sequence ID" value="EKX49070"/>
    <property type="gene ID" value="GUITHDRAFT_105154"/>
</dbReference>
<dbReference type="AlphaFoldDB" id="L1JLQ4"/>
<keyword evidence="1" id="KW-0175">Coiled coil</keyword>
<dbReference type="HOGENOM" id="CLU_339944_0_0_1"/>
<feature type="compositionally biased region" description="Basic and acidic residues" evidence="2">
    <location>
        <begin position="74"/>
        <end position="98"/>
    </location>
</feature>
<feature type="region of interest" description="Disordered" evidence="2">
    <location>
        <begin position="1"/>
        <end position="20"/>
    </location>
</feature>
<feature type="compositionally biased region" description="Polar residues" evidence="2">
    <location>
        <begin position="818"/>
        <end position="836"/>
    </location>
</feature>
<feature type="region of interest" description="Disordered" evidence="2">
    <location>
        <begin position="142"/>
        <end position="184"/>
    </location>
</feature>
<evidence type="ECO:0000256" key="1">
    <source>
        <dbReference type="SAM" id="Coils"/>
    </source>
</evidence>
<evidence type="ECO:0000313" key="5">
    <source>
        <dbReference type="Proteomes" id="UP000011087"/>
    </source>
</evidence>
<dbReference type="RefSeq" id="XP_005836050.1">
    <property type="nucleotide sequence ID" value="XM_005835993.1"/>
</dbReference>
<feature type="region of interest" description="Disordered" evidence="2">
    <location>
        <begin position="751"/>
        <end position="791"/>
    </location>
</feature>
<sequence length="836" mass="95998">MLSASRPNTPRSRSSWLRAPNIQDLLGTSRATYSPPQHVSFRPMLTADDKENEDIHNANTIKASHQKNMSTRSNIEKLDMKSNDKRSDGDKDKYKDMSFDSSHLSDSMHEKKLRAQASDRHDQYMRRLHKLSLMRPLVPREAGDSDHRLHEQQSLATALPPHSLSKMRPDDHVKPSLSNLPSEPNREAEELLQLKEKCQSLQKQLELAEQSNKNLQIRLSDMTEMYAMLQNRRRESLIRISSSRCRSRALIRAFSQWSWMVVLKDTSVQHAPHQDSNEDEGDQDSCQKLVVLLSEKNSEISDMQSIVHQVEERAQEAREAASSYQIQMKEQQALVERFYTTQGLSYKDVLDFEKEKYKLEVRIEELQEQLQKVRVKDKIRVFEASPRNPFNTEKQSNQTEQDLLPQNVEKFLHKVIAYNARKHSRLIQLRHLFHWYLFVVRNSISIKGGRSALDPLKRIDELGIELKSLKEMLEREKNGARQTAKDRRQDLRPQAFESLLADDSTLVTVSSLSFSTFHSDWSPVQSQADLSHPDASVDEQVLLVSFPSPASTAHQARSLTKRLAYFLLRLCEFQISMGKANIFASACWEFANLIRKNESFDGSDFFKRFGLYMMMKTWKSAVNGVSRSCSTDELEVSTNRILFKESDASMMCCTHEETCDLSGVEFSTGIRLSCKISRAGNEGHRLVVDDERAERHKSRDKMFLQVGCDPRTVENRFFDVDALREACDGAALYRTCSLELTSDELPTQEIKQWAPDSSDQEASRAELPWTRTSRHKCSEEEKGSQALPLQPFIEFNHENSRDFEIEGLQEKSSDAAARSNSSFDSDASDVSTTLFF</sequence>
<feature type="coiled-coil region" evidence="1">
    <location>
        <begin position="300"/>
        <end position="376"/>
    </location>
</feature>
<feature type="compositionally biased region" description="Polar residues" evidence="2">
    <location>
        <begin position="1"/>
        <end position="15"/>
    </location>
</feature>
<gene>
    <name evidence="3" type="ORF">GUITHDRAFT_105154</name>
</gene>
<feature type="region of interest" description="Disordered" evidence="2">
    <location>
        <begin position="810"/>
        <end position="836"/>
    </location>
</feature>
<evidence type="ECO:0000313" key="4">
    <source>
        <dbReference type="EnsemblProtists" id="EKX49070"/>
    </source>
</evidence>
<evidence type="ECO:0000313" key="3">
    <source>
        <dbReference type="EMBL" id="EKX49070.1"/>
    </source>
</evidence>
<dbReference type="KEGG" id="gtt:GUITHDRAFT_105154"/>
<feature type="region of interest" description="Disordered" evidence="2">
    <location>
        <begin position="59"/>
        <end position="120"/>
    </location>
</feature>
<dbReference type="EMBL" id="JH992983">
    <property type="protein sequence ID" value="EKX49070.1"/>
    <property type="molecule type" value="Genomic_DNA"/>
</dbReference>
<reference evidence="3 5" key="1">
    <citation type="journal article" date="2012" name="Nature">
        <title>Algal genomes reveal evolutionary mosaicism and the fate of nucleomorphs.</title>
        <authorList>
            <consortium name="DOE Joint Genome Institute"/>
            <person name="Curtis B.A."/>
            <person name="Tanifuji G."/>
            <person name="Burki F."/>
            <person name="Gruber A."/>
            <person name="Irimia M."/>
            <person name="Maruyama S."/>
            <person name="Arias M.C."/>
            <person name="Ball S.G."/>
            <person name="Gile G.H."/>
            <person name="Hirakawa Y."/>
            <person name="Hopkins J.F."/>
            <person name="Kuo A."/>
            <person name="Rensing S.A."/>
            <person name="Schmutz J."/>
            <person name="Symeonidi A."/>
            <person name="Elias M."/>
            <person name="Eveleigh R.J."/>
            <person name="Herman E.K."/>
            <person name="Klute M.J."/>
            <person name="Nakayama T."/>
            <person name="Obornik M."/>
            <person name="Reyes-Prieto A."/>
            <person name="Armbrust E.V."/>
            <person name="Aves S.J."/>
            <person name="Beiko R.G."/>
            <person name="Coutinho P."/>
            <person name="Dacks J.B."/>
            <person name="Durnford D.G."/>
            <person name="Fast N.M."/>
            <person name="Green B.R."/>
            <person name="Grisdale C.J."/>
            <person name="Hempel F."/>
            <person name="Henrissat B."/>
            <person name="Hoppner M.P."/>
            <person name="Ishida K."/>
            <person name="Kim E."/>
            <person name="Koreny L."/>
            <person name="Kroth P.G."/>
            <person name="Liu Y."/>
            <person name="Malik S.B."/>
            <person name="Maier U.G."/>
            <person name="McRose D."/>
            <person name="Mock T."/>
            <person name="Neilson J.A."/>
            <person name="Onodera N.T."/>
            <person name="Poole A.M."/>
            <person name="Pritham E.J."/>
            <person name="Richards T.A."/>
            <person name="Rocap G."/>
            <person name="Roy S.W."/>
            <person name="Sarai C."/>
            <person name="Schaack S."/>
            <person name="Shirato S."/>
            <person name="Slamovits C.H."/>
            <person name="Spencer D.F."/>
            <person name="Suzuki S."/>
            <person name="Worden A.Z."/>
            <person name="Zauner S."/>
            <person name="Barry K."/>
            <person name="Bell C."/>
            <person name="Bharti A.K."/>
            <person name="Crow J.A."/>
            <person name="Grimwood J."/>
            <person name="Kramer R."/>
            <person name="Lindquist E."/>
            <person name="Lucas S."/>
            <person name="Salamov A."/>
            <person name="McFadden G.I."/>
            <person name="Lane C.E."/>
            <person name="Keeling P.J."/>
            <person name="Gray M.W."/>
            <person name="Grigoriev I.V."/>
            <person name="Archibald J.M."/>
        </authorList>
    </citation>
    <scope>NUCLEOTIDE SEQUENCE</scope>
    <source>
        <strain evidence="3 5">CCMP2712</strain>
    </source>
</reference>
<feature type="coiled-coil region" evidence="1">
    <location>
        <begin position="459"/>
        <end position="490"/>
    </location>
</feature>
<feature type="compositionally biased region" description="Polar residues" evidence="2">
    <location>
        <begin position="59"/>
        <end position="73"/>
    </location>
</feature>
<dbReference type="GeneID" id="17305708"/>
<proteinExistence type="predicted"/>
<dbReference type="Proteomes" id="UP000011087">
    <property type="component" value="Unassembled WGS sequence"/>
</dbReference>